<evidence type="ECO:0000313" key="3">
    <source>
        <dbReference type="Proteomes" id="UP000063699"/>
    </source>
</evidence>
<sequence length="72" mass="7609">MGGVVVEILGLALLIQGGGGLINNLSGGSKSWFLLNYVEMPTALHVAGHALLLVIGLVIVVRRKGWSWLKSD</sequence>
<name>A0A0N9I333_9PSEU</name>
<keyword evidence="1" id="KW-0812">Transmembrane</keyword>
<dbReference type="Proteomes" id="UP000063699">
    <property type="component" value="Chromosome"/>
</dbReference>
<gene>
    <name evidence="2" type="ORF">AOZ06_29330</name>
</gene>
<proteinExistence type="predicted"/>
<protein>
    <submittedName>
        <fullName evidence="2">Uncharacterized protein</fullName>
    </submittedName>
</protein>
<evidence type="ECO:0000256" key="1">
    <source>
        <dbReference type="SAM" id="Phobius"/>
    </source>
</evidence>
<keyword evidence="1" id="KW-0472">Membrane</keyword>
<keyword evidence="3" id="KW-1185">Reference proteome</keyword>
<keyword evidence="1" id="KW-1133">Transmembrane helix</keyword>
<dbReference type="KEGG" id="kphy:AOZ06_29330"/>
<organism evidence="2 3">
    <name type="scientific">Kibdelosporangium phytohabitans</name>
    <dbReference type="NCBI Taxonomy" id="860235"/>
    <lineage>
        <taxon>Bacteria</taxon>
        <taxon>Bacillati</taxon>
        <taxon>Actinomycetota</taxon>
        <taxon>Actinomycetes</taxon>
        <taxon>Pseudonocardiales</taxon>
        <taxon>Pseudonocardiaceae</taxon>
        <taxon>Kibdelosporangium</taxon>
    </lineage>
</organism>
<feature type="transmembrane region" description="Helical" evidence="1">
    <location>
        <begin position="43"/>
        <end position="61"/>
    </location>
</feature>
<dbReference type="AlphaFoldDB" id="A0A0N9I333"/>
<dbReference type="EMBL" id="CP012752">
    <property type="protein sequence ID" value="ALG10452.1"/>
    <property type="molecule type" value="Genomic_DNA"/>
</dbReference>
<accession>A0A0N9I333</accession>
<evidence type="ECO:0000313" key="2">
    <source>
        <dbReference type="EMBL" id="ALG10452.1"/>
    </source>
</evidence>
<reference evidence="2 3" key="1">
    <citation type="submission" date="2015-07" db="EMBL/GenBank/DDBJ databases">
        <title>Genome sequencing of Kibdelosporangium phytohabitans.</title>
        <authorList>
            <person name="Qin S."/>
            <person name="Xing K."/>
        </authorList>
    </citation>
    <scope>NUCLEOTIDE SEQUENCE [LARGE SCALE GENOMIC DNA]</scope>
    <source>
        <strain evidence="2 3">KLBMP1111</strain>
    </source>
</reference>